<evidence type="ECO:0000313" key="3">
    <source>
        <dbReference type="EMBL" id="VYS91586.1"/>
    </source>
</evidence>
<sequence>MATKGTWKDPAKILPDEITKKRMEEILNHYPVLEQQGYEHSKEQLYWMLQWQFNNDTVNMLLSSGASSQDMDFLRLIIFLMGSSYVRDNYMNKDFCYEEVITKVRKDLAAGDAGELLQKLKNLEEQRAKLEASYEMDMKFLRQKFDSDKNLFEKDLTHAMEMNRIKEDFHMKEKGKLMEELAELRKEKEEYSARLKYLEAENSRIRESHHDQEKNMKTGFPMEIPKTRKGFWFSKLRRRQKDKKEKDLIYVRAVKDNGYSIDQLQFLKFATESGITLSELETLANPKIPLARMKLLCKLFFSRHGIEQPFPEEENEDESENASDSDHKITSFSEENEKDEREDVNEE</sequence>
<name>A0A6N2SEP9_9FIRM</name>
<organism evidence="3">
    <name type="scientific">Blautia glucerasea</name>
    <dbReference type="NCBI Taxonomy" id="536633"/>
    <lineage>
        <taxon>Bacteria</taxon>
        <taxon>Bacillati</taxon>
        <taxon>Bacillota</taxon>
        <taxon>Clostridia</taxon>
        <taxon>Lachnospirales</taxon>
        <taxon>Lachnospiraceae</taxon>
        <taxon>Blautia</taxon>
    </lineage>
</organism>
<evidence type="ECO:0000256" key="1">
    <source>
        <dbReference type="SAM" id="Coils"/>
    </source>
</evidence>
<feature type="region of interest" description="Disordered" evidence="2">
    <location>
        <begin position="308"/>
        <end position="347"/>
    </location>
</feature>
<keyword evidence="1" id="KW-0175">Coiled coil</keyword>
<evidence type="ECO:0000256" key="2">
    <source>
        <dbReference type="SAM" id="MobiDB-lite"/>
    </source>
</evidence>
<proteinExistence type="predicted"/>
<feature type="coiled-coil region" evidence="1">
    <location>
        <begin position="106"/>
        <end position="133"/>
    </location>
</feature>
<accession>A0A6N2SEP9</accession>
<feature type="compositionally biased region" description="Acidic residues" evidence="2">
    <location>
        <begin position="310"/>
        <end position="323"/>
    </location>
</feature>
<feature type="coiled-coil region" evidence="1">
    <location>
        <begin position="167"/>
        <end position="208"/>
    </location>
</feature>
<dbReference type="AlphaFoldDB" id="A0A6N2SEP9"/>
<dbReference type="EMBL" id="CACRST010000010">
    <property type="protein sequence ID" value="VYS91586.1"/>
    <property type="molecule type" value="Genomic_DNA"/>
</dbReference>
<gene>
    <name evidence="3" type="ORF">BGLFYP119_01094</name>
</gene>
<protein>
    <submittedName>
        <fullName evidence="3">Uncharacterized protein</fullName>
    </submittedName>
</protein>
<reference evidence="3" key="1">
    <citation type="submission" date="2019-11" db="EMBL/GenBank/DDBJ databases">
        <authorList>
            <person name="Feng L."/>
        </authorList>
    </citation>
    <scope>NUCLEOTIDE SEQUENCE</scope>
    <source>
        <strain evidence="3">BgluceraseaLFYP119</strain>
    </source>
</reference>
<feature type="compositionally biased region" description="Acidic residues" evidence="2">
    <location>
        <begin position="334"/>
        <end position="347"/>
    </location>
</feature>